<evidence type="ECO:0000256" key="3">
    <source>
        <dbReference type="ARBA" id="ARBA00022801"/>
    </source>
</evidence>
<comment type="caution">
    <text evidence="7">The sequence shown here is derived from an EMBL/GenBank/DDBJ whole genome shotgun (WGS) entry which is preliminary data.</text>
</comment>
<sequence>MGRDVTSWGYGTRLTGGDPRDTSGIWPPAPPDARAEPLGTPPPSASSSTDYAFMHTIPELGGQPVRWDPCRPIHLVLHNAQAPAGAEQLLREAVALVSSATGLQFVIDGVTTETPTSKRAPMVPRYGDRWSPVLVAWTDPSVMPDLHGPVAGVAGPAGAPHYTSDQQHWVSGTVYLDGPQFRALLQSVDGSAAARAIVMHEFGHLVGLAHVPAQDQLMYESNIGQRGFGPGDKEGLRQLGLGPCFTG</sequence>
<dbReference type="EMBL" id="VFQF01000002">
    <property type="protein sequence ID" value="TQN45682.1"/>
    <property type="molecule type" value="Genomic_DNA"/>
</dbReference>
<dbReference type="Pfam" id="PF00413">
    <property type="entry name" value="Peptidase_M10"/>
    <property type="match status" value="1"/>
</dbReference>
<dbReference type="Gene3D" id="3.40.390.10">
    <property type="entry name" value="Collagenase (Catalytic Domain)"/>
    <property type="match status" value="1"/>
</dbReference>
<dbReference type="GO" id="GO:0031012">
    <property type="term" value="C:extracellular matrix"/>
    <property type="evidence" value="ECO:0007669"/>
    <property type="project" value="InterPro"/>
</dbReference>
<keyword evidence="1" id="KW-0645">Protease</keyword>
<feature type="domain" description="Peptidase M10 metallopeptidase" evidence="6">
    <location>
        <begin position="158"/>
        <end position="221"/>
    </location>
</feature>
<evidence type="ECO:0000256" key="5">
    <source>
        <dbReference type="SAM" id="MobiDB-lite"/>
    </source>
</evidence>
<evidence type="ECO:0000313" key="7">
    <source>
        <dbReference type="EMBL" id="TQN45682.1"/>
    </source>
</evidence>
<keyword evidence="2" id="KW-0479">Metal-binding</keyword>
<evidence type="ECO:0000256" key="1">
    <source>
        <dbReference type="ARBA" id="ARBA00022670"/>
    </source>
</evidence>
<evidence type="ECO:0000256" key="2">
    <source>
        <dbReference type="ARBA" id="ARBA00022723"/>
    </source>
</evidence>
<evidence type="ECO:0000313" key="8">
    <source>
        <dbReference type="Proteomes" id="UP000320085"/>
    </source>
</evidence>
<keyword evidence="4" id="KW-0862">Zinc</keyword>
<dbReference type="AlphaFoldDB" id="A0A543PNP0"/>
<organism evidence="7 8">
    <name type="scientific">Humibacillus xanthopallidus</name>
    <dbReference type="NCBI Taxonomy" id="412689"/>
    <lineage>
        <taxon>Bacteria</taxon>
        <taxon>Bacillati</taxon>
        <taxon>Actinomycetota</taxon>
        <taxon>Actinomycetes</taxon>
        <taxon>Micrococcales</taxon>
        <taxon>Intrasporangiaceae</taxon>
        <taxon>Humibacillus</taxon>
    </lineage>
</organism>
<evidence type="ECO:0000256" key="4">
    <source>
        <dbReference type="ARBA" id="ARBA00022833"/>
    </source>
</evidence>
<feature type="region of interest" description="Disordered" evidence="5">
    <location>
        <begin position="1"/>
        <end position="49"/>
    </location>
</feature>
<dbReference type="GO" id="GO:0004222">
    <property type="term" value="F:metalloendopeptidase activity"/>
    <property type="evidence" value="ECO:0007669"/>
    <property type="project" value="InterPro"/>
</dbReference>
<proteinExistence type="predicted"/>
<dbReference type="GO" id="GO:0006508">
    <property type="term" value="P:proteolysis"/>
    <property type="evidence" value="ECO:0007669"/>
    <property type="project" value="UniProtKB-KW"/>
</dbReference>
<protein>
    <submittedName>
        <fullName evidence="7">Matrixin</fullName>
    </submittedName>
</protein>
<dbReference type="InterPro" id="IPR001818">
    <property type="entry name" value="Pept_M10_metallopeptidase"/>
</dbReference>
<dbReference type="SUPFAM" id="SSF55486">
    <property type="entry name" value="Metalloproteases ('zincins'), catalytic domain"/>
    <property type="match status" value="1"/>
</dbReference>
<dbReference type="InterPro" id="IPR024079">
    <property type="entry name" value="MetalloPept_cat_dom_sf"/>
</dbReference>
<gene>
    <name evidence="7" type="ORF">FHX52_2382</name>
</gene>
<dbReference type="GO" id="GO:0008270">
    <property type="term" value="F:zinc ion binding"/>
    <property type="evidence" value="ECO:0007669"/>
    <property type="project" value="InterPro"/>
</dbReference>
<accession>A0A543PNP0</accession>
<evidence type="ECO:0000259" key="6">
    <source>
        <dbReference type="Pfam" id="PF00413"/>
    </source>
</evidence>
<dbReference type="Proteomes" id="UP000320085">
    <property type="component" value="Unassembled WGS sequence"/>
</dbReference>
<name>A0A543PNP0_9MICO</name>
<reference evidence="7 8" key="1">
    <citation type="submission" date="2019-06" db="EMBL/GenBank/DDBJ databases">
        <title>Sequencing the genomes of 1000 actinobacteria strains.</title>
        <authorList>
            <person name="Klenk H.-P."/>
        </authorList>
    </citation>
    <scope>NUCLEOTIDE SEQUENCE [LARGE SCALE GENOMIC DNA]</scope>
    <source>
        <strain evidence="7 8">DSM 21776</strain>
    </source>
</reference>
<keyword evidence="3" id="KW-0378">Hydrolase</keyword>